<dbReference type="Pfam" id="PF01420">
    <property type="entry name" value="Methylase_S"/>
    <property type="match status" value="2"/>
</dbReference>
<dbReference type="OrthoDB" id="5677527at2"/>
<evidence type="ECO:0000259" key="4">
    <source>
        <dbReference type="Pfam" id="PF01420"/>
    </source>
</evidence>
<dbReference type="InterPro" id="IPR052021">
    <property type="entry name" value="Type-I_RS_S_subunit"/>
</dbReference>
<dbReference type="EMBL" id="PKUS01000029">
    <property type="protein sequence ID" value="PLW67411.1"/>
    <property type="molecule type" value="Genomic_DNA"/>
</dbReference>
<feature type="domain" description="Type I restriction modification DNA specificity" evidence="4">
    <location>
        <begin position="235"/>
        <end position="369"/>
    </location>
</feature>
<keyword evidence="3" id="KW-0238">DNA-binding</keyword>
<evidence type="ECO:0000313" key="6">
    <source>
        <dbReference type="Proteomes" id="UP000235005"/>
    </source>
</evidence>
<name>A0A2N5WYU4_9GAMM</name>
<protein>
    <submittedName>
        <fullName evidence="5">Type I restriction endonuclease subunit S</fullName>
    </submittedName>
</protein>
<gene>
    <name evidence="5" type="ORF">C0039_16850</name>
</gene>
<keyword evidence="2" id="KW-0680">Restriction system</keyword>
<dbReference type="GO" id="GO:0009307">
    <property type="term" value="P:DNA restriction-modification system"/>
    <property type="evidence" value="ECO:0007669"/>
    <property type="project" value="UniProtKB-KW"/>
</dbReference>
<dbReference type="InterPro" id="IPR000055">
    <property type="entry name" value="Restrct_endonuc_typeI_TRD"/>
</dbReference>
<dbReference type="GO" id="GO:0003677">
    <property type="term" value="F:DNA binding"/>
    <property type="evidence" value="ECO:0007669"/>
    <property type="project" value="UniProtKB-KW"/>
</dbReference>
<reference evidence="5 6" key="1">
    <citation type="submission" date="2018-01" db="EMBL/GenBank/DDBJ databases">
        <title>The draft genome sequence of Halioglobus lutimaris HF004.</title>
        <authorList>
            <person name="Du Z.-J."/>
            <person name="Shi M.-J."/>
        </authorList>
    </citation>
    <scope>NUCLEOTIDE SEQUENCE [LARGE SCALE GENOMIC DNA]</scope>
    <source>
        <strain evidence="5 6">HF004</strain>
    </source>
</reference>
<evidence type="ECO:0000313" key="5">
    <source>
        <dbReference type="EMBL" id="PLW67411.1"/>
    </source>
</evidence>
<dbReference type="PANTHER" id="PTHR30408">
    <property type="entry name" value="TYPE-1 RESTRICTION ENZYME ECOKI SPECIFICITY PROTEIN"/>
    <property type="match status" value="1"/>
</dbReference>
<keyword evidence="5" id="KW-0378">Hydrolase</keyword>
<comment type="caution">
    <text evidence="5">The sequence shown here is derived from an EMBL/GenBank/DDBJ whole genome shotgun (WGS) entry which is preliminary data.</text>
</comment>
<dbReference type="Proteomes" id="UP000235005">
    <property type="component" value="Unassembled WGS sequence"/>
</dbReference>
<dbReference type="CDD" id="cd17249">
    <property type="entry name" value="RMtype1_S_EcoR124I-TRD2-CR2_like"/>
    <property type="match status" value="1"/>
</dbReference>
<dbReference type="PANTHER" id="PTHR30408:SF13">
    <property type="entry name" value="TYPE I RESTRICTION ENZYME HINDI SPECIFICITY SUBUNIT"/>
    <property type="match status" value="1"/>
</dbReference>
<evidence type="ECO:0000256" key="3">
    <source>
        <dbReference type="ARBA" id="ARBA00023125"/>
    </source>
</evidence>
<feature type="domain" description="Type I restriction modification DNA specificity" evidence="4">
    <location>
        <begin position="12"/>
        <end position="189"/>
    </location>
</feature>
<keyword evidence="6" id="KW-1185">Reference proteome</keyword>
<evidence type="ECO:0000256" key="1">
    <source>
        <dbReference type="ARBA" id="ARBA00010923"/>
    </source>
</evidence>
<keyword evidence="5" id="KW-0255">Endonuclease</keyword>
<dbReference type="Gene3D" id="3.90.220.20">
    <property type="entry name" value="DNA methylase specificity domains"/>
    <property type="match status" value="2"/>
</dbReference>
<sequence length="452" mass="50609">MPTSRSLGMAGEWRDSTLGEVTDFLSGGTPSKSRADYWNGSIPWVSAKDMKQFRLGDSQDHVTEAGASNGTRLAPAGSVLLLVRGMTLLNDLPICVIGKPMTFNQDVKALRPNIHVTDDFLPYLLLGNKHRLLSRVDLAGHGTGRLNSDELKALTIGLPTEPEQRAIAYILGTLDDKIELNRRRNQTLEAMARALFKDWFVDFGPVRAKMEGREPYLPAELWQLFPDRLDDEGKPEGWEMQPLDEIAAFLNGLALQKFPATDPDDNFPVIKIAELRNGVSAKSGRASLDVPDKYIIKDGDFLFSWSGSLLAKFWTEGKGALNQHLFKVTSERYPMWFVSHWVYHHLETFQAIAASKATTMGHIQRGHLKATVTLCPPDIVLERLGVVMAPLVEQAIHNQLESRNLAQLRDTLLPKLISGALRIADAEKFLSVQSRKHTFNSNMERIWPELTY</sequence>
<dbReference type="AlphaFoldDB" id="A0A2N5WYU4"/>
<dbReference type="InterPro" id="IPR044946">
    <property type="entry name" value="Restrct_endonuc_typeI_TRD_sf"/>
</dbReference>
<dbReference type="GO" id="GO:0004519">
    <property type="term" value="F:endonuclease activity"/>
    <property type="evidence" value="ECO:0007669"/>
    <property type="project" value="UniProtKB-KW"/>
</dbReference>
<comment type="similarity">
    <text evidence="1">Belongs to the type-I restriction system S methylase family.</text>
</comment>
<accession>A0A2N5WYU4</accession>
<evidence type="ECO:0000256" key="2">
    <source>
        <dbReference type="ARBA" id="ARBA00022747"/>
    </source>
</evidence>
<keyword evidence="5" id="KW-0540">Nuclease</keyword>
<proteinExistence type="inferred from homology"/>
<dbReference type="SUPFAM" id="SSF116734">
    <property type="entry name" value="DNA methylase specificity domain"/>
    <property type="match status" value="2"/>
</dbReference>
<organism evidence="5 6">
    <name type="scientific">Pseudohalioglobus lutimaris</name>
    <dbReference type="NCBI Taxonomy" id="1737061"/>
    <lineage>
        <taxon>Bacteria</taxon>
        <taxon>Pseudomonadati</taxon>
        <taxon>Pseudomonadota</taxon>
        <taxon>Gammaproteobacteria</taxon>
        <taxon>Cellvibrionales</taxon>
        <taxon>Halieaceae</taxon>
        <taxon>Pseudohalioglobus</taxon>
    </lineage>
</organism>